<evidence type="ECO:0000313" key="3">
    <source>
        <dbReference type="EMBL" id="GAA5101953.1"/>
    </source>
</evidence>
<dbReference type="PIRSF" id="PIRSF005962">
    <property type="entry name" value="Pept_M20D_amidohydro"/>
    <property type="match status" value="1"/>
</dbReference>
<dbReference type="Proteomes" id="UP001500631">
    <property type="component" value="Unassembled WGS sequence"/>
</dbReference>
<dbReference type="InterPro" id="IPR036264">
    <property type="entry name" value="Bact_exopeptidase_dim_dom"/>
</dbReference>
<dbReference type="InterPro" id="IPR017439">
    <property type="entry name" value="Amidohydrolase"/>
</dbReference>
<accession>A0ABP9MU52</accession>
<evidence type="ECO:0000259" key="2">
    <source>
        <dbReference type="Pfam" id="PF07687"/>
    </source>
</evidence>
<reference evidence="4" key="1">
    <citation type="journal article" date="2019" name="Int. J. Syst. Evol. Microbiol.">
        <title>The Global Catalogue of Microorganisms (GCM) 10K type strain sequencing project: providing services to taxonomists for standard genome sequencing and annotation.</title>
        <authorList>
            <consortium name="The Broad Institute Genomics Platform"/>
            <consortium name="The Broad Institute Genome Sequencing Center for Infectious Disease"/>
            <person name="Wu L."/>
            <person name="Ma J."/>
        </authorList>
    </citation>
    <scope>NUCLEOTIDE SEQUENCE [LARGE SCALE GENOMIC DNA]</scope>
    <source>
        <strain evidence="4">JCM 18424</strain>
    </source>
</reference>
<dbReference type="NCBIfam" id="TIGR01891">
    <property type="entry name" value="amidohydrolases"/>
    <property type="match status" value="1"/>
</dbReference>
<protein>
    <submittedName>
        <fullName evidence="3">M20 aminoacylase family protein</fullName>
    </submittedName>
</protein>
<name>A0ABP9MU52_9GAMM</name>
<dbReference type="Gene3D" id="3.40.630.10">
    <property type="entry name" value="Zn peptidases"/>
    <property type="match status" value="1"/>
</dbReference>
<keyword evidence="1" id="KW-0378">Hydrolase</keyword>
<dbReference type="InterPro" id="IPR002933">
    <property type="entry name" value="Peptidase_M20"/>
</dbReference>
<gene>
    <name evidence="3" type="ORF">GCM10023338_18620</name>
</gene>
<dbReference type="Pfam" id="PF01546">
    <property type="entry name" value="Peptidase_M20"/>
    <property type="match status" value="1"/>
</dbReference>
<dbReference type="RefSeq" id="WP_077926313.1">
    <property type="nucleotide sequence ID" value="NZ_BAABKE010000006.1"/>
</dbReference>
<dbReference type="PANTHER" id="PTHR11014:SF63">
    <property type="entry name" value="METALLOPEPTIDASE, PUTATIVE (AFU_ORTHOLOGUE AFUA_6G09600)-RELATED"/>
    <property type="match status" value="1"/>
</dbReference>
<evidence type="ECO:0000313" key="4">
    <source>
        <dbReference type="Proteomes" id="UP001500631"/>
    </source>
</evidence>
<organism evidence="3 4">
    <name type="scientific">Wohlfahrtiimonas larvae</name>
    <dbReference type="NCBI Taxonomy" id="1157986"/>
    <lineage>
        <taxon>Bacteria</taxon>
        <taxon>Pseudomonadati</taxon>
        <taxon>Pseudomonadota</taxon>
        <taxon>Gammaproteobacteria</taxon>
        <taxon>Cardiobacteriales</taxon>
        <taxon>Ignatzschineriaceae</taxon>
        <taxon>Wohlfahrtiimonas</taxon>
    </lineage>
</organism>
<dbReference type="SUPFAM" id="SSF55031">
    <property type="entry name" value="Bacterial exopeptidase dimerisation domain"/>
    <property type="match status" value="1"/>
</dbReference>
<evidence type="ECO:0000256" key="1">
    <source>
        <dbReference type="ARBA" id="ARBA00022801"/>
    </source>
</evidence>
<dbReference type="InterPro" id="IPR011650">
    <property type="entry name" value="Peptidase_M20_dimer"/>
</dbReference>
<sequence>MTLHFLDENQENIQWFKKHENDFIKLRQFFHENPELSKKEFTTTDKINALLESWGIKTDRSFLETGVIGLIKKGTNSKRIGLRADIDALPIDENTDLIYKSKKAGIMHACGHDGHLTMLLFAAKYLKEVADFDGEILLIFQPNEEDSAGARDFIEAGLFKKYPVDAVYAMHNFPGAEVGSLLICDGPQMAGTVGIEIDIHGIGCHAAHPYKGVDPIVTAAQVIVALQSIPTRNMPATDSVIITIGTIHGGTAHNVIPETVKLTGTLRYFDPKIRELTKQRIREITEGICTAFGARADIHLDDGYIATTNHTKETEIALKAAQTLFKSEAISTEKIPSMGAEDFGFMLADQKGAYFYIGNGPDSSSNKLHNAGFDFNDRNLLYGGAYWATLAQYYLNNAQS</sequence>
<dbReference type="SUPFAM" id="SSF53187">
    <property type="entry name" value="Zn-dependent exopeptidases"/>
    <property type="match status" value="1"/>
</dbReference>
<comment type="caution">
    <text evidence="3">The sequence shown here is derived from an EMBL/GenBank/DDBJ whole genome shotgun (WGS) entry which is preliminary data.</text>
</comment>
<dbReference type="Gene3D" id="3.30.70.360">
    <property type="match status" value="1"/>
</dbReference>
<dbReference type="PANTHER" id="PTHR11014">
    <property type="entry name" value="PEPTIDASE M20 FAMILY MEMBER"/>
    <property type="match status" value="1"/>
</dbReference>
<proteinExistence type="predicted"/>
<keyword evidence="4" id="KW-1185">Reference proteome</keyword>
<feature type="domain" description="Peptidase M20 dimerisation" evidence="2">
    <location>
        <begin position="191"/>
        <end position="284"/>
    </location>
</feature>
<dbReference type="Pfam" id="PF07687">
    <property type="entry name" value="M20_dimer"/>
    <property type="match status" value="1"/>
</dbReference>
<dbReference type="EMBL" id="BAABKE010000006">
    <property type="protein sequence ID" value="GAA5101953.1"/>
    <property type="molecule type" value="Genomic_DNA"/>
</dbReference>